<evidence type="ECO:0000313" key="2">
    <source>
        <dbReference type="EMBL" id="KAK1745158.1"/>
    </source>
</evidence>
<sequence length="407" mass="46439">MKNLIKRLGSGRGWSMSNNEDGSNHNEKQPVQQQQQRTSKRYSRRQQQQQDQHRNRHSQQREESRSDSKSPGHRHQHHYQQSPRESGVRDLFHFSSSGEQPPQMPFQQPRHQAVFRTTDTSYGSQQQLSSGDTFHYDEKNQQHFNSYHHHHQSQQPSLHEHYPRDFEHVGFAQSTSPLSFYGPGASPANSHIRTPQQQHHHHHFDFDRNGANCFNPDEDNCRVRFLSSSSSVSSSFSEEPSQVHMMAGCGQSVASSSCMSGSSSYLFESASKRTSKGDLAVFDKVVRGVMHEEDERLCAMEMMSINQDGTTPGRTSPEQQWATPTSLSRMRNEEFEAGVECEYHDVRDEEIHHHSASPLPSSSARASAATQIGGPPSDDNMDNQKRSEEQNEFSMTSISKWSSSYFR</sequence>
<feature type="region of interest" description="Disordered" evidence="1">
    <location>
        <begin position="306"/>
        <end position="327"/>
    </location>
</feature>
<dbReference type="AlphaFoldDB" id="A0AAD8YFV4"/>
<name>A0AAD8YFV4_9STRA</name>
<feature type="region of interest" description="Disordered" evidence="1">
    <location>
        <begin position="177"/>
        <end position="204"/>
    </location>
</feature>
<organism evidence="2 3">
    <name type="scientific">Skeletonema marinoi</name>
    <dbReference type="NCBI Taxonomy" id="267567"/>
    <lineage>
        <taxon>Eukaryota</taxon>
        <taxon>Sar</taxon>
        <taxon>Stramenopiles</taxon>
        <taxon>Ochrophyta</taxon>
        <taxon>Bacillariophyta</taxon>
        <taxon>Coscinodiscophyceae</taxon>
        <taxon>Thalassiosirophycidae</taxon>
        <taxon>Thalassiosirales</taxon>
        <taxon>Skeletonemataceae</taxon>
        <taxon>Skeletonema</taxon>
        <taxon>Skeletonema marinoi-dohrnii complex</taxon>
    </lineage>
</organism>
<feature type="region of interest" description="Disordered" evidence="1">
    <location>
        <begin position="1"/>
        <end position="87"/>
    </location>
</feature>
<dbReference type="Proteomes" id="UP001224775">
    <property type="component" value="Unassembled WGS sequence"/>
</dbReference>
<protein>
    <submittedName>
        <fullName evidence="2">Uncharacterized protein</fullName>
    </submittedName>
</protein>
<feature type="compositionally biased region" description="Low complexity" evidence="1">
    <location>
        <begin position="356"/>
        <end position="369"/>
    </location>
</feature>
<dbReference type="EMBL" id="JATAAI010000006">
    <property type="protein sequence ID" value="KAK1745158.1"/>
    <property type="molecule type" value="Genomic_DNA"/>
</dbReference>
<feature type="compositionally biased region" description="Polar residues" evidence="1">
    <location>
        <begin position="392"/>
        <end position="407"/>
    </location>
</feature>
<keyword evidence="3" id="KW-1185">Reference proteome</keyword>
<proteinExistence type="predicted"/>
<feature type="region of interest" description="Disordered" evidence="1">
    <location>
        <begin position="350"/>
        <end position="407"/>
    </location>
</feature>
<gene>
    <name evidence="2" type="ORF">QTG54_004449</name>
</gene>
<evidence type="ECO:0000313" key="3">
    <source>
        <dbReference type="Proteomes" id="UP001224775"/>
    </source>
</evidence>
<feature type="compositionally biased region" description="Basic and acidic residues" evidence="1">
    <location>
        <begin position="59"/>
        <end position="70"/>
    </location>
</feature>
<accession>A0AAD8YFV4</accession>
<evidence type="ECO:0000256" key="1">
    <source>
        <dbReference type="SAM" id="MobiDB-lite"/>
    </source>
</evidence>
<comment type="caution">
    <text evidence="2">The sequence shown here is derived from an EMBL/GenBank/DDBJ whole genome shotgun (WGS) entry which is preliminary data.</text>
</comment>
<reference evidence="2" key="1">
    <citation type="submission" date="2023-06" db="EMBL/GenBank/DDBJ databases">
        <title>Survivors Of The Sea: Transcriptome response of Skeletonema marinoi to long-term dormancy.</title>
        <authorList>
            <person name="Pinder M.I.M."/>
            <person name="Kourtchenko O."/>
            <person name="Robertson E.K."/>
            <person name="Larsson T."/>
            <person name="Maumus F."/>
            <person name="Osuna-Cruz C.M."/>
            <person name="Vancaester E."/>
            <person name="Stenow R."/>
            <person name="Vandepoele K."/>
            <person name="Ploug H."/>
            <person name="Bruchert V."/>
            <person name="Godhe A."/>
            <person name="Topel M."/>
        </authorList>
    </citation>
    <scope>NUCLEOTIDE SEQUENCE</scope>
    <source>
        <strain evidence="2">R05AC</strain>
    </source>
</reference>